<organism evidence="7 8">
    <name type="scientific">Sporothrix epigloea</name>
    <dbReference type="NCBI Taxonomy" id="1892477"/>
    <lineage>
        <taxon>Eukaryota</taxon>
        <taxon>Fungi</taxon>
        <taxon>Dikarya</taxon>
        <taxon>Ascomycota</taxon>
        <taxon>Pezizomycotina</taxon>
        <taxon>Sordariomycetes</taxon>
        <taxon>Sordariomycetidae</taxon>
        <taxon>Ophiostomatales</taxon>
        <taxon>Ophiostomataceae</taxon>
        <taxon>Sporothrix</taxon>
    </lineage>
</organism>
<keyword evidence="8" id="KW-1185">Reference proteome</keyword>
<dbReference type="SMART" id="SM00249">
    <property type="entry name" value="PHD"/>
    <property type="match status" value="1"/>
</dbReference>
<evidence type="ECO:0000256" key="5">
    <source>
        <dbReference type="SAM" id="MobiDB-lite"/>
    </source>
</evidence>
<feature type="compositionally biased region" description="Basic residues" evidence="5">
    <location>
        <begin position="34"/>
        <end position="55"/>
    </location>
</feature>
<feature type="compositionally biased region" description="Basic and acidic residues" evidence="5">
    <location>
        <begin position="177"/>
        <end position="188"/>
    </location>
</feature>
<dbReference type="InterPro" id="IPR028938">
    <property type="entry name" value="Rsf1-like"/>
</dbReference>
<evidence type="ECO:0000256" key="1">
    <source>
        <dbReference type="ARBA" id="ARBA00022723"/>
    </source>
</evidence>
<dbReference type="InterPro" id="IPR011011">
    <property type="entry name" value="Znf_FYVE_PHD"/>
</dbReference>
<dbReference type="InterPro" id="IPR001965">
    <property type="entry name" value="Znf_PHD"/>
</dbReference>
<comment type="caution">
    <text evidence="7">The sequence shown here is derived from an EMBL/GenBank/DDBJ whole genome shotgun (WGS) entry which is preliminary data.</text>
</comment>
<name>A0ABP0E4C1_9PEZI</name>
<keyword evidence="3" id="KW-0862">Zinc</keyword>
<feature type="region of interest" description="Disordered" evidence="5">
    <location>
        <begin position="414"/>
        <end position="451"/>
    </location>
</feature>
<keyword evidence="4" id="KW-0175">Coiled coil</keyword>
<feature type="non-terminal residue" evidence="7">
    <location>
        <position position="1"/>
    </location>
</feature>
<sequence>RIEPFGWDRNDRIYFVLDDNRVYRLTEALPPPPRPKKNSKKARAQARHESKRRRVSSTAFEKAIDDAEDELEMPAVENQQTVDADMEEVDNNGLGGMKWECVAVSLDDLRALLSSISSKKDPNERVLHDKIVQHLLPILEQQDERRKKREKEREKELFNMAKMASAKRSSRIAGRQEQQRQRETVLEEEQKRRFDIEVQRKEEQLQRKAEKEREARQLTREKRLYERGNRRAQHEDELNQLFEGSKPLDRTTGRMSERMRKAAIEKNMVALRELAEEGEEEEWIFDCVCGLHGKVDDGQHSVSCENCNTWQHSQCLGIDEHEAEKDDFHFICEPCKTRVAALNGHANGRSIIRIKVNKPATESAAEVAAGAGDEVTVESTSTTTLDHLPSNIGGPLALPVDALALKTVHLSSESVPRSSPSVYTDSSVAGVPSAAQPLLSPPTSSCDVNQIPVKTNDSIPLSLLASGSKKSPVSDPVHNGHAANLFSLPRPELPQPDQSPRRSHAYGTIHDQATSKLDSGACLIPPSPAAATPASNRPLVPFQPTPCSFATPQLHKLQDGRGNKSAEASSSPLPSHGGQSPTKQSPTIADDRASVIQSIRSTPSVLPPTTALSPTTPVQVLTPPVKPEGLPHGQTLSGIPSDLVSQTQLSGSRVND</sequence>
<dbReference type="InterPro" id="IPR019787">
    <property type="entry name" value="Znf_PHD-finger"/>
</dbReference>
<feature type="region of interest" description="Disordered" evidence="5">
    <location>
        <begin position="26"/>
        <end position="60"/>
    </location>
</feature>
<feature type="region of interest" description="Disordered" evidence="5">
    <location>
        <begin position="518"/>
        <end position="656"/>
    </location>
</feature>
<accession>A0ABP0E4C1</accession>
<feature type="coiled-coil region" evidence="4">
    <location>
        <begin position="191"/>
        <end position="235"/>
    </location>
</feature>
<dbReference type="InterPro" id="IPR013083">
    <property type="entry name" value="Znf_RING/FYVE/PHD"/>
</dbReference>
<keyword evidence="1" id="KW-0479">Metal-binding</keyword>
<evidence type="ECO:0000313" key="7">
    <source>
        <dbReference type="EMBL" id="CAK7275299.1"/>
    </source>
</evidence>
<proteinExistence type="predicted"/>
<keyword evidence="2" id="KW-0863">Zinc-finger</keyword>
<dbReference type="Gene3D" id="3.30.40.10">
    <property type="entry name" value="Zinc/RING finger domain, C3HC4 (zinc finger)"/>
    <property type="match status" value="1"/>
</dbReference>
<protein>
    <recommendedName>
        <fullName evidence="6">Zinc finger PHD-type domain-containing protein</fullName>
    </recommendedName>
</protein>
<feature type="compositionally biased region" description="Polar residues" evidence="5">
    <location>
        <begin position="566"/>
        <end position="587"/>
    </location>
</feature>
<reference evidence="7 8" key="1">
    <citation type="submission" date="2024-01" db="EMBL/GenBank/DDBJ databases">
        <authorList>
            <person name="Allen C."/>
            <person name="Tagirdzhanova G."/>
        </authorList>
    </citation>
    <scope>NUCLEOTIDE SEQUENCE [LARGE SCALE GENOMIC DNA]</scope>
    <source>
        <strain evidence="7 8">CBS 573.63</strain>
    </source>
</reference>
<dbReference type="SUPFAM" id="SSF57903">
    <property type="entry name" value="FYVE/PHD zinc finger"/>
    <property type="match status" value="1"/>
</dbReference>
<dbReference type="InterPro" id="IPR019786">
    <property type="entry name" value="Zinc_finger_PHD-type_CS"/>
</dbReference>
<dbReference type="EMBL" id="CAWUOM010000216">
    <property type="protein sequence ID" value="CAK7275299.1"/>
    <property type="molecule type" value="Genomic_DNA"/>
</dbReference>
<feature type="compositionally biased region" description="Polar residues" evidence="5">
    <location>
        <begin position="634"/>
        <end position="656"/>
    </location>
</feature>
<evidence type="ECO:0000259" key="6">
    <source>
        <dbReference type="SMART" id="SM00249"/>
    </source>
</evidence>
<feature type="region of interest" description="Disordered" evidence="5">
    <location>
        <begin position="161"/>
        <end position="188"/>
    </location>
</feature>
<gene>
    <name evidence="7" type="ORF">SEPCBS57363_006610</name>
</gene>
<feature type="compositionally biased region" description="Low complexity" evidence="5">
    <location>
        <begin position="601"/>
        <end position="623"/>
    </location>
</feature>
<dbReference type="Pfam" id="PF00628">
    <property type="entry name" value="PHD"/>
    <property type="match status" value="1"/>
</dbReference>
<evidence type="ECO:0000256" key="2">
    <source>
        <dbReference type="ARBA" id="ARBA00022771"/>
    </source>
</evidence>
<feature type="compositionally biased region" description="Polar residues" evidence="5">
    <location>
        <begin position="441"/>
        <end position="451"/>
    </location>
</feature>
<feature type="domain" description="Zinc finger PHD-type" evidence="6">
    <location>
        <begin position="286"/>
        <end position="336"/>
    </location>
</feature>
<feature type="region of interest" description="Disordered" evidence="5">
    <location>
        <begin position="466"/>
        <end position="504"/>
    </location>
</feature>
<dbReference type="Proteomes" id="UP001642501">
    <property type="component" value="Unassembled WGS sequence"/>
</dbReference>
<evidence type="ECO:0000256" key="4">
    <source>
        <dbReference type="SAM" id="Coils"/>
    </source>
</evidence>
<evidence type="ECO:0000256" key="3">
    <source>
        <dbReference type="ARBA" id="ARBA00022833"/>
    </source>
</evidence>
<dbReference type="PANTHER" id="PTHR14296:SF3">
    <property type="entry name" value="DIKAR, ISOFORM F"/>
    <property type="match status" value="1"/>
</dbReference>
<dbReference type="PROSITE" id="PS01359">
    <property type="entry name" value="ZF_PHD_1"/>
    <property type="match status" value="1"/>
</dbReference>
<evidence type="ECO:0000313" key="8">
    <source>
        <dbReference type="Proteomes" id="UP001642501"/>
    </source>
</evidence>
<dbReference type="PANTHER" id="PTHR14296">
    <property type="entry name" value="REMODELING AND SPACING FACTOR 1"/>
    <property type="match status" value="1"/>
</dbReference>